<evidence type="ECO:0000256" key="2">
    <source>
        <dbReference type="ARBA" id="ARBA00022552"/>
    </source>
</evidence>
<reference evidence="9" key="1">
    <citation type="submission" date="2022-01" db="EMBL/GenBank/DDBJ databases">
        <authorList>
            <person name="King R."/>
        </authorList>
    </citation>
    <scope>NUCLEOTIDE SEQUENCE</scope>
</reference>
<evidence type="ECO:0000256" key="6">
    <source>
        <dbReference type="ARBA" id="ARBA00023242"/>
    </source>
</evidence>
<proteinExistence type="predicted"/>
<evidence type="ECO:0000259" key="7">
    <source>
        <dbReference type="Pfam" id="PF08168"/>
    </source>
</evidence>
<evidence type="ECO:0000256" key="1">
    <source>
        <dbReference type="ARBA" id="ARBA00004604"/>
    </source>
</evidence>
<evidence type="ECO:0008006" key="11">
    <source>
        <dbReference type="Google" id="ProtNLM"/>
    </source>
</evidence>
<accession>A0A9N9QLW5</accession>
<gene>
    <name evidence="9" type="ORF">CEUTPL_LOCUS11289</name>
</gene>
<dbReference type="InterPro" id="IPR048897">
    <property type="entry name" value="Nol11_C"/>
</dbReference>
<feature type="domain" description="Nucleolar protein 11 N-terminal" evidence="7">
    <location>
        <begin position="1"/>
        <end position="320"/>
    </location>
</feature>
<keyword evidence="10" id="KW-1185">Reference proteome</keyword>
<organism evidence="9 10">
    <name type="scientific">Ceutorhynchus assimilis</name>
    <name type="common">cabbage seed weevil</name>
    <dbReference type="NCBI Taxonomy" id="467358"/>
    <lineage>
        <taxon>Eukaryota</taxon>
        <taxon>Metazoa</taxon>
        <taxon>Ecdysozoa</taxon>
        <taxon>Arthropoda</taxon>
        <taxon>Hexapoda</taxon>
        <taxon>Insecta</taxon>
        <taxon>Pterygota</taxon>
        <taxon>Neoptera</taxon>
        <taxon>Endopterygota</taxon>
        <taxon>Coleoptera</taxon>
        <taxon>Polyphaga</taxon>
        <taxon>Cucujiformia</taxon>
        <taxon>Curculionidae</taxon>
        <taxon>Ceutorhynchinae</taxon>
        <taxon>Ceutorhynchus</taxon>
    </lineage>
</organism>
<dbReference type="GO" id="GO:0030490">
    <property type="term" value="P:maturation of SSU-rRNA"/>
    <property type="evidence" value="ECO:0007669"/>
    <property type="project" value="InterPro"/>
</dbReference>
<dbReference type="InterPro" id="IPR012584">
    <property type="entry name" value="NOL11_N"/>
</dbReference>
<keyword evidence="5" id="KW-0804">Transcription</keyword>
<comment type="subcellular location">
    <subcellularLocation>
        <location evidence="1">Nucleus</location>
        <location evidence="1">Nucleolus</location>
    </subcellularLocation>
</comment>
<evidence type="ECO:0000259" key="8">
    <source>
        <dbReference type="Pfam" id="PF20998"/>
    </source>
</evidence>
<dbReference type="Pfam" id="PF08168">
    <property type="entry name" value="NOL11_N"/>
    <property type="match status" value="1"/>
</dbReference>
<protein>
    <recommendedName>
        <fullName evidence="11">Nucleolar protein 11</fullName>
    </recommendedName>
</protein>
<evidence type="ECO:0000313" key="9">
    <source>
        <dbReference type="EMBL" id="CAG9770845.1"/>
    </source>
</evidence>
<evidence type="ECO:0000256" key="4">
    <source>
        <dbReference type="ARBA" id="ARBA00023159"/>
    </source>
</evidence>
<evidence type="ECO:0000256" key="5">
    <source>
        <dbReference type="ARBA" id="ARBA00023163"/>
    </source>
</evidence>
<dbReference type="Proteomes" id="UP001152799">
    <property type="component" value="Chromosome 6"/>
</dbReference>
<keyword evidence="6" id="KW-0539">Nucleus</keyword>
<evidence type="ECO:0000256" key="3">
    <source>
        <dbReference type="ARBA" id="ARBA00023015"/>
    </source>
</evidence>
<dbReference type="OrthoDB" id="6502630at2759"/>
<dbReference type="PANTHER" id="PTHR15633">
    <property type="entry name" value="NUCLEOLAR PROTEIN 11"/>
    <property type="match status" value="1"/>
</dbReference>
<keyword evidence="2" id="KW-0698">rRNA processing</keyword>
<evidence type="ECO:0000313" key="10">
    <source>
        <dbReference type="Proteomes" id="UP001152799"/>
    </source>
</evidence>
<feature type="domain" description="Nucleolar protein 11 C-terminal" evidence="8">
    <location>
        <begin position="388"/>
        <end position="602"/>
    </location>
</feature>
<sequence>MAKLLSYYRLCPLIDTKNLLGIAEDTEKGIVIVTLGRNIAIKYRLSDQKQICSWRSKEKFSSLVQYDKKLEKYVAVFNQTFVRIWSEDEETLDKVKKYKFNHPIHTIINHNGETFVVFKTGSVYPLNEILEDRKTFTPATISEDVEIHDVLHISLEEDLYVGFLSKTLEGFTFYWTIYTYYSKNAFSKENLINEDVLKGYSLFASNKKVHLLTIWDNAKIYKKELVRHDKEQSDLGELFIILENISAEHFVKIVPLDDKYIAIYGSDPNEEGAILLIYNTQFKVTQSKQIHKLYANDAKLWRTYNFILLPVGQNLIVVPFNLDCEQLVALIGSHKPVQTKIDSDIAFVTEYEVANWNNEENVATKKKKNKKLQKQKANSSFTSKLEEYYKEGLPEALILEQIIPEILEESNIKLMEDCLRAFTDIPEAFLAKILQLLLVCNKKKFTKSDTKEYNQIPEELLPNQRIALLDKVLARPFSDILLLPHLKSQLSVDEAVLLLQYLILQLSEEGHNLPSMNASKTEECLIKWTSLVLDSNYQKFVLSKDSIIEGVMIKCKNMVEEHLEVVESLKSIVPVLSKLEAEAKGKSYSSGRLANGFYSIEIIDY</sequence>
<keyword evidence="4" id="KW-0010">Activator</keyword>
<dbReference type="PANTHER" id="PTHR15633:SF2">
    <property type="entry name" value="NUCLEOLAR PROTEIN 11"/>
    <property type="match status" value="1"/>
</dbReference>
<dbReference type="GO" id="GO:0003723">
    <property type="term" value="F:RNA binding"/>
    <property type="evidence" value="ECO:0007669"/>
    <property type="project" value="TreeGrafter"/>
</dbReference>
<dbReference type="Pfam" id="PF20998">
    <property type="entry name" value="Nol11_C"/>
    <property type="match status" value="1"/>
</dbReference>
<dbReference type="AlphaFoldDB" id="A0A9N9QLW5"/>
<name>A0A9N9QLW5_9CUCU</name>
<dbReference type="EMBL" id="OU892282">
    <property type="protein sequence ID" value="CAG9770845.1"/>
    <property type="molecule type" value="Genomic_DNA"/>
</dbReference>
<dbReference type="GO" id="GO:0005730">
    <property type="term" value="C:nucleolus"/>
    <property type="evidence" value="ECO:0007669"/>
    <property type="project" value="UniProtKB-SubCell"/>
</dbReference>
<keyword evidence="3" id="KW-0805">Transcription regulation</keyword>
<dbReference type="InterPro" id="IPR042859">
    <property type="entry name" value="NOL11"/>
</dbReference>